<reference evidence="1 2" key="1">
    <citation type="submission" date="2019-02" db="EMBL/GenBank/DDBJ databases">
        <title>Genome sequencing of the rare red list fungi Hericium alpestre (H. flagellum).</title>
        <authorList>
            <person name="Buettner E."/>
            <person name="Kellner H."/>
        </authorList>
    </citation>
    <scope>NUCLEOTIDE SEQUENCE [LARGE SCALE GENOMIC DNA]</scope>
    <source>
        <strain evidence="1 2">DSM 108284</strain>
    </source>
</reference>
<dbReference type="STRING" id="135208.A0A4Y9ZJB7"/>
<sequence>MGMLHYKYVHVSGVSVKSTTQAQALLGGLSKKLDHLVKHYQAAHTILLALDLNGEWSQRLKPLRRDELREPTTLDEGLGTRRRQLMWIWRVHIQDARDVPDGENVSQEEIHESMRAEWATGRVHIKR</sequence>
<dbReference type="Proteomes" id="UP000298061">
    <property type="component" value="Unassembled WGS sequence"/>
</dbReference>
<dbReference type="EMBL" id="SFCI01002574">
    <property type="protein sequence ID" value="TFY73758.1"/>
    <property type="molecule type" value="Genomic_DNA"/>
</dbReference>
<keyword evidence="2" id="KW-1185">Reference proteome</keyword>
<proteinExistence type="predicted"/>
<evidence type="ECO:0000313" key="2">
    <source>
        <dbReference type="Proteomes" id="UP000298061"/>
    </source>
</evidence>
<evidence type="ECO:0000313" key="1">
    <source>
        <dbReference type="EMBL" id="TFY73758.1"/>
    </source>
</evidence>
<accession>A0A4Y9ZJB7</accession>
<dbReference type="AlphaFoldDB" id="A0A4Y9ZJB7"/>
<dbReference type="OrthoDB" id="2804062at2759"/>
<name>A0A4Y9ZJB7_9AGAM</name>
<organism evidence="1 2">
    <name type="scientific">Hericium alpestre</name>
    <dbReference type="NCBI Taxonomy" id="135208"/>
    <lineage>
        <taxon>Eukaryota</taxon>
        <taxon>Fungi</taxon>
        <taxon>Dikarya</taxon>
        <taxon>Basidiomycota</taxon>
        <taxon>Agaricomycotina</taxon>
        <taxon>Agaricomycetes</taxon>
        <taxon>Russulales</taxon>
        <taxon>Hericiaceae</taxon>
        <taxon>Hericium</taxon>
    </lineage>
</organism>
<protein>
    <submittedName>
        <fullName evidence="1">Uncharacterized protein</fullName>
    </submittedName>
</protein>
<comment type="caution">
    <text evidence="1">The sequence shown here is derived from an EMBL/GenBank/DDBJ whole genome shotgun (WGS) entry which is preliminary data.</text>
</comment>
<gene>
    <name evidence="1" type="ORF">EWM64_g10253</name>
</gene>